<organism evidence="11 12">
    <name type="scientific">Methanomethylophilus alvi</name>
    <dbReference type="NCBI Taxonomy" id="1291540"/>
    <lineage>
        <taxon>Archaea</taxon>
        <taxon>Methanobacteriati</taxon>
        <taxon>Thermoplasmatota</taxon>
        <taxon>Thermoplasmata</taxon>
        <taxon>Methanomassiliicoccales</taxon>
        <taxon>Methanomethylophilaceae</taxon>
        <taxon>Methanomethylophilus</taxon>
    </lineage>
</organism>
<evidence type="ECO:0000256" key="1">
    <source>
        <dbReference type="ARBA" id="ARBA00001198"/>
    </source>
</evidence>
<keyword evidence="4 9" id="KW-0888">Threonine protease</keyword>
<dbReference type="EMBL" id="CP017686">
    <property type="protein sequence ID" value="AYQ55063.1"/>
    <property type="molecule type" value="Genomic_DNA"/>
</dbReference>
<comment type="subunit">
    <text evidence="9">The 20S proteasome core is composed of 14 alpha and 14 beta subunits that assemble into four stacked heptameric rings, resulting in a barrel-shaped structure. The two inner rings, each composed of seven catalytic beta subunits, are sandwiched by two outer rings, each composed of seven alpha subunits. The catalytic chamber with the active sites is on the inside of the barrel. Has a gated structure, the ends of the cylinder being occluded by the N-termini of the alpha-subunits. Is capped at one or both ends by the proteasome regulatory ATPase, PAN.</text>
</comment>
<comment type="activity regulation">
    <text evidence="9">The formation of the proteasomal ATPase PAN-20S proteasome complex, via the docking of the C-termini of PAN into the intersubunit pockets in the alpha-rings, triggers opening of the gate for substrate entry. Interconversion between the open-gate and close-gate conformations leads to a dynamic regulation of the 20S proteasome proteolysis activity.</text>
</comment>
<dbReference type="InterPro" id="IPR023333">
    <property type="entry name" value="Proteasome_suB-type"/>
</dbReference>
<dbReference type="GO" id="GO:0019774">
    <property type="term" value="C:proteasome core complex, beta-subunit complex"/>
    <property type="evidence" value="ECO:0007669"/>
    <property type="project" value="UniProtKB-UniRule"/>
</dbReference>
<comment type="function">
    <text evidence="9">Component of the proteasome core, a large protease complex with broad specificity involved in protein degradation.</text>
</comment>
<dbReference type="GeneID" id="41321701"/>
<evidence type="ECO:0000256" key="7">
    <source>
        <dbReference type="ARBA" id="ARBA00022942"/>
    </source>
</evidence>
<evidence type="ECO:0000313" key="12">
    <source>
        <dbReference type="Proteomes" id="UP000273278"/>
    </source>
</evidence>
<evidence type="ECO:0000256" key="4">
    <source>
        <dbReference type="ARBA" id="ARBA00022698"/>
    </source>
</evidence>
<reference evidence="11 12" key="1">
    <citation type="submission" date="2016-10" db="EMBL/GenBank/DDBJ databases">
        <title>Complete genome of the TMA-utilizing, human hosted archaeon Methanomethylophilus alvus Gen. nov, sp. nov., strain Mx-05, derived from a pure culture.</title>
        <authorList>
            <person name="Brugere J.-F."/>
            <person name="Ben Hania W."/>
            <person name="Chaudhary P.P."/>
            <person name="Gaci N."/>
            <person name="Borrel G."/>
            <person name="Cao Van Tuat L."/>
            <person name="Fardeau M.-L."/>
            <person name="Harris H.M.B."/>
            <person name="O'Toole P.W."/>
            <person name="Ollivier B."/>
        </authorList>
    </citation>
    <scope>NUCLEOTIDE SEQUENCE [LARGE SCALE GENOMIC DNA]</scope>
    <source>
        <strain evidence="11 12">Mx-05</strain>
    </source>
</reference>
<dbReference type="GO" id="GO:0010498">
    <property type="term" value="P:proteasomal protein catabolic process"/>
    <property type="evidence" value="ECO:0007669"/>
    <property type="project" value="UniProtKB-UniRule"/>
</dbReference>
<dbReference type="AlphaFoldDB" id="A0A3G3IGT4"/>
<dbReference type="RefSeq" id="WP_015504803.1">
    <property type="nucleotide sequence ID" value="NZ_CAYARL010000002.1"/>
</dbReference>
<dbReference type="InterPro" id="IPR000243">
    <property type="entry name" value="Pept_T1A_subB"/>
</dbReference>
<dbReference type="InterPro" id="IPR001353">
    <property type="entry name" value="Proteasome_sua/b"/>
</dbReference>
<dbReference type="OMA" id="KQHLFRH"/>
<dbReference type="Pfam" id="PF00227">
    <property type="entry name" value="Proteasome"/>
    <property type="match status" value="1"/>
</dbReference>
<evidence type="ECO:0000256" key="9">
    <source>
        <dbReference type="HAMAP-Rule" id="MF_02113"/>
    </source>
</evidence>
<evidence type="ECO:0000256" key="3">
    <source>
        <dbReference type="ARBA" id="ARBA00022670"/>
    </source>
</evidence>
<evidence type="ECO:0000256" key="2">
    <source>
        <dbReference type="ARBA" id="ARBA00022490"/>
    </source>
</evidence>
<dbReference type="GO" id="GO:0004298">
    <property type="term" value="F:threonine-type endopeptidase activity"/>
    <property type="evidence" value="ECO:0007669"/>
    <property type="project" value="UniProtKB-UniRule"/>
</dbReference>
<evidence type="ECO:0000256" key="6">
    <source>
        <dbReference type="ARBA" id="ARBA00022813"/>
    </source>
</evidence>
<accession>A0A3G3IGT4</accession>
<evidence type="ECO:0000256" key="5">
    <source>
        <dbReference type="ARBA" id="ARBA00022801"/>
    </source>
</evidence>
<dbReference type="PRINTS" id="PR00141">
    <property type="entry name" value="PROTEASOME"/>
</dbReference>
<dbReference type="Gene3D" id="3.60.20.10">
    <property type="entry name" value="Glutamine Phosphoribosylpyrophosphate, subunit 1, domain 1"/>
    <property type="match status" value="1"/>
</dbReference>
<dbReference type="GO" id="GO:0005737">
    <property type="term" value="C:cytoplasm"/>
    <property type="evidence" value="ECO:0007669"/>
    <property type="project" value="UniProtKB-SubCell"/>
</dbReference>
<dbReference type="SUPFAM" id="SSF56235">
    <property type="entry name" value="N-terminal nucleophile aminohydrolases (Ntn hydrolases)"/>
    <property type="match status" value="1"/>
</dbReference>
<feature type="active site" description="Nucleophile" evidence="9 10">
    <location>
        <position position="15"/>
    </location>
</feature>
<protein>
    <recommendedName>
        <fullName evidence="9">Proteasome subunit beta</fullName>
        <ecNumber evidence="9">3.4.25.1</ecNumber>
    </recommendedName>
    <alternativeName>
        <fullName evidence="9">20S proteasome beta subunit</fullName>
    </alternativeName>
    <alternativeName>
        <fullName evidence="9">Proteasome core protein PsmB</fullName>
    </alternativeName>
</protein>
<evidence type="ECO:0000256" key="10">
    <source>
        <dbReference type="PIRSR" id="PIRSR600243-1"/>
    </source>
</evidence>
<keyword evidence="5 9" id="KW-0378">Hydrolase</keyword>
<name>A0A3G3IGT4_9ARCH</name>
<dbReference type="PROSITE" id="PS51476">
    <property type="entry name" value="PROTEASOME_BETA_2"/>
    <property type="match status" value="1"/>
</dbReference>
<dbReference type="PANTHER" id="PTHR32194">
    <property type="entry name" value="METALLOPROTEASE TLDD"/>
    <property type="match status" value="1"/>
</dbReference>
<comment type="subcellular location">
    <subcellularLocation>
        <location evidence="9">Cytoplasm</location>
    </subcellularLocation>
</comment>
<dbReference type="EC" id="3.4.25.1" evidence="9"/>
<evidence type="ECO:0000313" key="11">
    <source>
        <dbReference type="EMBL" id="AYQ55063.1"/>
    </source>
</evidence>
<comment type="similarity">
    <text evidence="9">Belongs to the peptidase T1B family.</text>
</comment>
<evidence type="ECO:0000256" key="8">
    <source>
        <dbReference type="ARBA" id="ARBA00023145"/>
    </source>
</evidence>
<dbReference type="PANTHER" id="PTHR32194:SF0">
    <property type="entry name" value="ATP-DEPENDENT PROTEASE SUBUNIT HSLV"/>
    <property type="match status" value="1"/>
</dbReference>
<gene>
    <name evidence="9" type="primary">psmB</name>
    <name evidence="11" type="ORF">BKD89_04500</name>
</gene>
<sequence>MNANVESDNVVKTGTTTIGMKIKDGVILATDQRATMNNLIANSHVQKVYPLADNLGMTISGLVGDAQLMVRYMQSQISIYTMQKGAPMSVQTAATLMGSVIRQGFYLGPILAGYDRTGGHVFSVDGAGGVIEDDYTSSGSGSITAYGALETLYKPDMTKKEGIDVAIAGLNAARRRDNYTGDGMLILYIGPKGYEWVPQEDIKARCEELGFKYPN</sequence>
<keyword evidence="6 9" id="KW-0068">Autocatalytic cleavage</keyword>
<dbReference type="InterPro" id="IPR019983">
    <property type="entry name" value="Pept_T1A_Psome_bsu_arc"/>
</dbReference>
<keyword evidence="7 9" id="KW-0647">Proteasome</keyword>
<keyword evidence="8 9" id="KW-0865">Zymogen</keyword>
<keyword evidence="2 9" id="KW-0963">Cytoplasm</keyword>
<dbReference type="Proteomes" id="UP000273278">
    <property type="component" value="Chromosome"/>
</dbReference>
<dbReference type="InterPro" id="IPR029055">
    <property type="entry name" value="Ntn_hydrolases_N"/>
</dbReference>
<feature type="propeptide" id="PRO_5018345004" description="Removed in mature form; by autocatalysis" evidence="9">
    <location>
        <begin position="1"/>
        <end position="14"/>
    </location>
</feature>
<proteinExistence type="inferred from homology"/>
<comment type="catalytic activity">
    <reaction evidence="1 9">
        <text>Cleavage of peptide bonds with very broad specificity.</text>
        <dbReference type="EC" id="3.4.25.1"/>
    </reaction>
</comment>
<feature type="chain" id="PRO_5023558753" description="Proteasome subunit beta" evidence="9">
    <location>
        <begin position="15"/>
        <end position="215"/>
    </location>
</feature>
<keyword evidence="3 9" id="KW-0645">Protease</keyword>
<dbReference type="HAMAP" id="MF_02113_A">
    <property type="entry name" value="Proteasome_B_A"/>
    <property type="match status" value="1"/>
</dbReference>